<evidence type="ECO:0008006" key="4">
    <source>
        <dbReference type="Google" id="ProtNLM"/>
    </source>
</evidence>
<keyword evidence="3" id="KW-1185">Reference proteome</keyword>
<accession>A0A2T0WXV8</accession>
<reference evidence="2 3" key="1">
    <citation type="submission" date="2018-03" db="EMBL/GenBank/DDBJ databases">
        <title>Genomic Encyclopedia of Archaeal and Bacterial Type Strains, Phase II (KMG-II): from individual species to whole genera.</title>
        <authorList>
            <person name="Goeker M."/>
        </authorList>
    </citation>
    <scope>NUCLEOTIDE SEQUENCE [LARGE SCALE GENOMIC DNA]</scope>
    <source>
        <strain evidence="2 3">DSM 100212</strain>
    </source>
</reference>
<name>A0A2T0WXV8_9RHOB</name>
<evidence type="ECO:0000256" key="1">
    <source>
        <dbReference type="SAM" id="MobiDB-lite"/>
    </source>
</evidence>
<dbReference type="EMBL" id="PVTQ01000003">
    <property type="protein sequence ID" value="PRY91536.1"/>
    <property type="molecule type" value="Genomic_DNA"/>
</dbReference>
<organism evidence="2 3">
    <name type="scientific">Donghicola tyrosinivorans</name>
    <dbReference type="NCBI Taxonomy" id="1652492"/>
    <lineage>
        <taxon>Bacteria</taxon>
        <taxon>Pseudomonadati</taxon>
        <taxon>Pseudomonadota</taxon>
        <taxon>Alphaproteobacteria</taxon>
        <taxon>Rhodobacterales</taxon>
        <taxon>Roseobacteraceae</taxon>
        <taxon>Donghicola</taxon>
    </lineage>
</organism>
<dbReference type="Proteomes" id="UP000238392">
    <property type="component" value="Unassembled WGS sequence"/>
</dbReference>
<dbReference type="RefSeq" id="WP_106263207.1">
    <property type="nucleotide sequence ID" value="NZ_PVTQ01000003.1"/>
</dbReference>
<evidence type="ECO:0000313" key="3">
    <source>
        <dbReference type="Proteomes" id="UP000238392"/>
    </source>
</evidence>
<dbReference type="AlphaFoldDB" id="A0A2T0WXV8"/>
<evidence type="ECO:0000313" key="2">
    <source>
        <dbReference type="EMBL" id="PRY91536.1"/>
    </source>
</evidence>
<protein>
    <recommendedName>
        <fullName evidence="4">FlgN protein</fullName>
    </recommendedName>
</protein>
<proteinExistence type="predicted"/>
<feature type="region of interest" description="Disordered" evidence="1">
    <location>
        <begin position="65"/>
        <end position="102"/>
    </location>
</feature>
<sequence length="102" mass="11137">MSAAKHLRHLNGLLLRGEIPSSQLATTLERLTNTPLSAREKPAVQIEAQRAMSLLRAAQDGLKQARDTVKALSNPETRAGHYGPRGKRLSMEASRPSLSRKA</sequence>
<comment type="caution">
    <text evidence="2">The sequence shown here is derived from an EMBL/GenBank/DDBJ whole genome shotgun (WGS) entry which is preliminary data.</text>
</comment>
<gene>
    <name evidence="2" type="ORF">CLV74_103120</name>
</gene>